<sequence>MGSMTFDDIYSSTELVAAASEFLLGQIVANPNDQSYAQGCPSLYVAQGEIAYSFAANPLVLTTDDATTCCIIVLQSKDCFCLAHVDSRKQAAYVFTHWHSITQGVDTFVIVVGGYEDERNIGNDILQSILHSINTSTTKFTIKLWVAGPLNTIPGTSPVEPKVRGLVAVPLPTKSGFLRLAPIDFALGAYRGPNFERRANCLPSKPLLVLKDNVELVCTVGPYAKIWVDLKPVRLKVFLAKMQNWTDEELLSVSTSPSVEGPKFVPDMRDRIVWLSTKYNESDLLTVESYRWNAQSQEWELIMQ</sequence>
<dbReference type="Proteomes" id="UP000243217">
    <property type="component" value="Unassembled WGS sequence"/>
</dbReference>
<accession>A0A1V9YW10</accession>
<dbReference type="InterPro" id="IPR026750">
    <property type="entry name" value="NTAN1"/>
</dbReference>
<gene>
    <name evidence="1" type="ORF">THRCLA_22627</name>
</gene>
<protein>
    <recommendedName>
        <fullName evidence="3">Protein N-terminal asparagine amidohydrolase</fullName>
    </recommendedName>
</protein>
<name>A0A1V9YW10_9STRA</name>
<dbReference type="OrthoDB" id="539995at2759"/>
<dbReference type="AlphaFoldDB" id="A0A1V9YW10"/>
<evidence type="ECO:0000313" key="1">
    <source>
        <dbReference type="EMBL" id="OQR89813.1"/>
    </source>
</evidence>
<dbReference type="EMBL" id="JNBS01002653">
    <property type="protein sequence ID" value="OQR89813.1"/>
    <property type="molecule type" value="Genomic_DNA"/>
</dbReference>
<dbReference type="GO" id="GO:0006511">
    <property type="term" value="P:ubiquitin-dependent protein catabolic process"/>
    <property type="evidence" value="ECO:0007669"/>
    <property type="project" value="TreeGrafter"/>
</dbReference>
<dbReference type="Pfam" id="PF14736">
    <property type="entry name" value="N_Asn_amidohyd"/>
    <property type="match status" value="1"/>
</dbReference>
<dbReference type="PANTHER" id="PTHR12498:SF0">
    <property type="entry name" value="PROTEIN N-TERMINAL ASPARAGINE AMIDOHYDROLASE"/>
    <property type="match status" value="1"/>
</dbReference>
<organism evidence="1 2">
    <name type="scientific">Thraustotheca clavata</name>
    <dbReference type="NCBI Taxonomy" id="74557"/>
    <lineage>
        <taxon>Eukaryota</taxon>
        <taxon>Sar</taxon>
        <taxon>Stramenopiles</taxon>
        <taxon>Oomycota</taxon>
        <taxon>Saprolegniomycetes</taxon>
        <taxon>Saprolegniales</taxon>
        <taxon>Achlyaceae</taxon>
        <taxon>Thraustotheca</taxon>
    </lineage>
</organism>
<proteinExistence type="predicted"/>
<dbReference type="PANTHER" id="PTHR12498">
    <property type="entry name" value="N-TERMINAL ASPARAGINE AMIDOHYDROLASE"/>
    <property type="match status" value="1"/>
</dbReference>
<comment type="caution">
    <text evidence="1">The sequence shown here is derived from an EMBL/GenBank/DDBJ whole genome shotgun (WGS) entry which is preliminary data.</text>
</comment>
<dbReference type="GO" id="GO:0005634">
    <property type="term" value="C:nucleus"/>
    <property type="evidence" value="ECO:0007669"/>
    <property type="project" value="TreeGrafter"/>
</dbReference>
<reference evidence="1 2" key="1">
    <citation type="journal article" date="2014" name="Genome Biol. Evol.">
        <title>The secreted proteins of Achlya hypogyna and Thraustotheca clavata identify the ancestral oomycete secretome and reveal gene acquisitions by horizontal gene transfer.</title>
        <authorList>
            <person name="Misner I."/>
            <person name="Blouin N."/>
            <person name="Leonard G."/>
            <person name="Richards T.A."/>
            <person name="Lane C.E."/>
        </authorList>
    </citation>
    <scope>NUCLEOTIDE SEQUENCE [LARGE SCALE GENOMIC DNA]</scope>
    <source>
        <strain evidence="1 2">ATCC 34112</strain>
    </source>
</reference>
<evidence type="ECO:0000313" key="2">
    <source>
        <dbReference type="Proteomes" id="UP000243217"/>
    </source>
</evidence>
<dbReference type="GO" id="GO:0008418">
    <property type="term" value="F:protein-N-terminal asparagine amidohydrolase activity"/>
    <property type="evidence" value="ECO:0007669"/>
    <property type="project" value="InterPro"/>
</dbReference>
<keyword evidence="2" id="KW-1185">Reference proteome</keyword>
<evidence type="ECO:0008006" key="3">
    <source>
        <dbReference type="Google" id="ProtNLM"/>
    </source>
</evidence>